<dbReference type="Pfam" id="PF01904">
    <property type="entry name" value="DUF72"/>
    <property type="match status" value="1"/>
</dbReference>
<sequence>MKNLYIGTSGWSYSHWKEIFYPVDLPYKKRLEFYSKHFSTSEVNSSFYHLPQEKTIINWYNSTPEGFIFSVKASRIITHLKRLSDVDEEWENFKKRIDLLKEKLGPILLQFPPSFKKDEENLQRLINFLKGKEAYRFALEFRHKSWCDDEVYEILKSLNTAWVIADSSQYPKAKVITADFAYIRMHGPEALFSSCYSEEQLEELAKDIEEYLKICNEIYVYFNNDVNGYAVQNAKTLIEFIAHMFLKTKATDNFV</sequence>
<reference evidence="1 2" key="2">
    <citation type="journal article" date="2011" name="J. Bacteriol.">
        <title>Complete genome sequences for the anaerobic, extremely thermophilic plant biomass-degrading bacteria Caldicellulosiruptor hydrothermalis, Caldicellulosiruptor kristjanssonii, Caldicellulosiruptor kronotskyensis, Caldicellulosiruptor owensenis, and Caldicellulosiruptor lactoaceticus.</title>
        <authorList>
            <person name="Blumer-Schuette S.E."/>
            <person name="Ozdemir I."/>
            <person name="Mistry D."/>
            <person name="Lucas S."/>
            <person name="Lapidus A."/>
            <person name="Cheng J.F."/>
            <person name="Goodwin L.A."/>
            <person name="Pitluck S."/>
            <person name="Land M.L."/>
            <person name="Hauser L.J."/>
            <person name="Woyke T."/>
            <person name="Mikhailova N."/>
            <person name="Pati A."/>
            <person name="Kyrpides N.C."/>
            <person name="Ivanova N."/>
            <person name="Detter J.C."/>
            <person name="Walston-Davenport K."/>
            <person name="Han S."/>
            <person name="Adams M.W."/>
            <person name="Kelly R.M."/>
        </authorList>
    </citation>
    <scope>NUCLEOTIDE SEQUENCE [LARGE SCALE GENOMIC DNA]</scope>
    <source>
        <strain evidence="2">ATCC 700853 / DSM 12137 / I77R1B</strain>
    </source>
</reference>
<reference key="1">
    <citation type="submission" date="2010-11" db="EMBL/GenBank/DDBJ databases">
        <title>Complete sequence of chromosome of Caldicellulosiruptor kristjanssonii 177R1B.</title>
        <authorList>
            <consortium name="US DOE Joint Genome Institute"/>
            <person name="Lucas S."/>
            <person name="Copeland A."/>
            <person name="Lapidus A."/>
            <person name="Cheng J.-F."/>
            <person name="Bruce D."/>
            <person name="Goodwin L."/>
            <person name="Pitluck S."/>
            <person name="Davenport K."/>
            <person name="Detter J.C."/>
            <person name="Han C."/>
            <person name="Tapia R."/>
            <person name="Land M."/>
            <person name="Hauser L."/>
            <person name="Jeffries C."/>
            <person name="Kyrpides N."/>
            <person name="Ivanova N."/>
            <person name="Mikhailova N."/>
            <person name="Blumer-Schuette S.E."/>
            <person name="Kelly R.M."/>
            <person name="Woyke T."/>
        </authorList>
    </citation>
    <scope>NUCLEOTIDE SEQUENCE</scope>
    <source>
        <strain>177R1B</strain>
    </source>
</reference>
<dbReference type="KEGG" id="cki:Calkr_2047"/>
<name>E4S584_CALA7</name>
<dbReference type="STRING" id="632335.Calkr_2047"/>
<dbReference type="InterPro" id="IPR002763">
    <property type="entry name" value="DUF72"/>
</dbReference>
<dbReference type="RefSeq" id="WP_013433241.1">
    <property type="nucleotide sequence ID" value="NC_014721.1"/>
</dbReference>
<keyword evidence="2" id="KW-1185">Reference proteome</keyword>
<dbReference type="OrthoDB" id="9780310at2"/>
<dbReference type="PANTHER" id="PTHR30348:SF4">
    <property type="entry name" value="DUF72 DOMAIN-CONTAINING PROTEIN"/>
    <property type="match status" value="1"/>
</dbReference>
<dbReference type="AlphaFoldDB" id="E4S584"/>
<dbReference type="SUPFAM" id="SSF117396">
    <property type="entry name" value="TM1631-like"/>
    <property type="match status" value="1"/>
</dbReference>
<dbReference type="Proteomes" id="UP000009256">
    <property type="component" value="Chromosome"/>
</dbReference>
<evidence type="ECO:0000313" key="1">
    <source>
        <dbReference type="EMBL" id="ADQ41518.1"/>
    </source>
</evidence>
<dbReference type="PANTHER" id="PTHR30348">
    <property type="entry name" value="UNCHARACTERIZED PROTEIN YECE"/>
    <property type="match status" value="1"/>
</dbReference>
<organism evidence="1 2">
    <name type="scientific">Caldicellulosiruptor acetigenus (strain ATCC 700853 / DSM 12137 / I77R1B)</name>
    <name type="common">Caldicellulosiruptor kristjanssonii</name>
    <dbReference type="NCBI Taxonomy" id="632335"/>
    <lineage>
        <taxon>Bacteria</taxon>
        <taxon>Bacillati</taxon>
        <taxon>Bacillota</taxon>
        <taxon>Bacillota incertae sedis</taxon>
        <taxon>Caldicellulosiruptorales</taxon>
        <taxon>Caldicellulosiruptoraceae</taxon>
        <taxon>Caldicellulosiruptor</taxon>
    </lineage>
</organism>
<dbReference type="eggNOG" id="COG1801">
    <property type="taxonomic scope" value="Bacteria"/>
</dbReference>
<dbReference type="HOGENOM" id="CLU_046519_0_1_9"/>
<proteinExistence type="predicted"/>
<protein>
    <recommendedName>
        <fullName evidence="3">DUF72 domain-containing protein</fullName>
    </recommendedName>
</protein>
<evidence type="ECO:0008006" key="3">
    <source>
        <dbReference type="Google" id="ProtNLM"/>
    </source>
</evidence>
<accession>E4S584</accession>
<dbReference type="Gene3D" id="3.20.20.410">
    <property type="entry name" value="Protein of unknown function UPF0759"/>
    <property type="match status" value="1"/>
</dbReference>
<dbReference type="InterPro" id="IPR036520">
    <property type="entry name" value="UPF0759_sf"/>
</dbReference>
<gene>
    <name evidence="1" type="ordered locus">Calkr_2047</name>
</gene>
<dbReference type="EMBL" id="CP002326">
    <property type="protein sequence ID" value="ADQ41518.1"/>
    <property type="molecule type" value="Genomic_DNA"/>
</dbReference>
<evidence type="ECO:0000313" key="2">
    <source>
        <dbReference type="Proteomes" id="UP000009256"/>
    </source>
</evidence>